<accession>A0A699JGZ9</accession>
<organism evidence="1">
    <name type="scientific">Tanacetum cinerariifolium</name>
    <name type="common">Dalmatian daisy</name>
    <name type="synonym">Chrysanthemum cinerariifolium</name>
    <dbReference type="NCBI Taxonomy" id="118510"/>
    <lineage>
        <taxon>Eukaryota</taxon>
        <taxon>Viridiplantae</taxon>
        <taxon>Streptophyta</taxon>
        <taxon>Embryophyta</taxon>
        <taxon>Tracheophyta</taxon>
        <taxon>Spermatophyta</taxon>
        <taxon>Magnoliopsida</taxon>
        <taxon>eudicotyledons</taxon>
        <taxon>Gunneridae</taxon>
        <taxon>Pentapetalae</taxon>
        <taxon>asterids</taxon>
        <taxon>campanulids</taxon>
        <taxon>Asterales</taxon>
        <taxon>Asteraceae</taxon>
        <taxon>Asteroideae</taxon>
        <taxon>Anthemideae</taxon>
        <taxon>Anthemidinae</taxon>
        <taxon>Tanacetum</taxon>
    </lineage>
</organism>
<evidence type="ECO:0000313" key="1">
    <source>
        <dbReference type="EMBL" id="GFA32065.1"/>
    </source>
</evidence>
<protein>
    <submittedName>
        <fullName evidence="1">Mesoderm development candidate 2</fullName>
    </submittedName>
</protein>
<comment type="caution">
    <text evidence="1">The sequence shown here is derived from an EMBL/GenBank/DDBJ whole genome shotgun (WGS) entry which is preliminary data.</text>
</comment>
<dbReference type="AlphaFoldDB" id="A0A699JGZ9"/>
<reference evidence="1" key="1">
    <citation type="journal article" date="2019" name="Sci. Rep.">
        <title>Draft genome of Tanacetum cinerariifolium, the natural source of mosquito coil.</title>
        <authorList>
            <person name="Yamashiro T."/>
            <person name="Shiraishi A."/>
            <person name="Satake H."/>
            <person name="Nakayama K."/>
        </authorList>
    </citation>
    <scope>NUCLEOTIDE SEQUENCE</scope>
</reference>
<dbReference type="EMBL" id="BKCJ010404080">
    <property type="protein sequence ID" value="GFA32065.1"/>
    <property type="molecule type" value="Genomic_DNA"/>
</dbReference>
<sequence length="72" mass="8484">MMVEELDPPLENFSDLDFTEMQEEVMKQQVGQPYRFVKLRLTDGLRTPDDGLIIEERHCVMKMINGCTFAFR</sequence>
<gene>
    <name evidence="1" type="ORF">Tci_604037</name>
</gene>
<name>A0A699JGZ9_TANCI</name>
<proteinExistence type="predicted"/>